<dbReference type="Gene3D" id="2.60.40.1960">
    <property type="match status" value="1"/>
</dbReference>
<evidence type="ECO:0000256" key="12">
    <source>
        <dbReference type="ARBA" id="ARBA00023228"/>
    </source>
</evidence>
<dbReference type="RefSeq" id="XP_004441130.1">
    <property type="nucleotide sequence ID" value="XM_004441073.2"/>
</dbReference>
<dbReference type="PANTHER" id="PTHR47966:SF42">
    <property type="entry name" value="CATHEPSIN D"/>
    <property type="match status" value="1"/>
</dbReference>
<evidence type="ECO:0000256" key="7">
    <source>
        <dbReference type="ARBA" id="ARBA00022750"/>
    </source>
</evidence>
<feature type="domain" description="Peptidase A1" evidence="15">
    <location>
        <begin position="79"/>
        <end position="405"/>
    </location>
</feature>
<reference evidence="17" key="1">
    <citation type="submission" date="2025-08" db="UniProtKB">
        <authorList>
            <consortium name="RefSeq"/>
        </authorList>
    </citation>
    <scope>IDENTIFICATION</scope>
</reference>
<comment type="subcellular location">
    <subcellularLocation>
        <location evidence="2">Lysosome</location>
    </subcellularLocation>
</comment>
<evidence type="ECO:0000256" key="11">
    <source>
        <dbReference type="ARBA" id="ARBA00023180"/>
    </source>
</evidence>
<dbReference type="CDD" id="cd05490">
    <property type="entry name" value="Cathepsin_D2"/>
    <property type="match status" value="1"/>
</dbReference>
<comment type="catalytic activity">
    <reaction evidence="1">
        <text>Specificity similar to, but narrower than, that of pepsin A. Does not cleave the 4-Gln-|-His-5 bond in B chain of insulin.</text>
        <dbReference type="EC" id="3.4.23.5"/>
    </reaction>
</comment>
<dbReference type="Proteomes" id="UP000694910">
    <property type="component" value="Unplaced"/>
</dbReference>
<dbReference type="Pfam" id="PF07966">
    <property type="entry name" value="A1_Propeptide"/>
    <property type="match status" value="1"/>
</dbReference>
<name>A0ABM0I619_CERSS</name>
<dbReference type="InterPro" id="IPR033121">
    <property type="entry name" value="PEPTIDASE_A1"/>
</dbReference>
<proteinExistence type="inferred from homology"/>
<evidence type="ECO:0000259" key="15">
    <source>
        <dbReference type="PROSITE" id="PS51767"/>
    </source>
</evidence>
<sequence length="410" mass="44485">MQVPSLLLLALGLLAAPAAALVRIPLHKFKSIRRTISEAGGPVEGLIAKGPMSKYSQGAPGVTGGPIPELLKNYMDAQYYGEIGIGTPPQCFTVVFDTGSSNLWVPSIHCKLLDIACWIHHKYNSDKSSTYVKNGTSFNIHYGSGSLSGYLSQDTVSVPCGAAWSTLGGVRVERQTFGEAIKQPGITFIAAKFDGILGMAYPRISVNNVLPVFDNLMQQKLVEKNVFSFYLNRDPNAQPGGELMLGGIDSKYYKGSLSYHNVTRMAYWQIHMEQVDVGNSLTLCKGGCEAIVDTGTSLIVGPVEEVRELQKAIGAIPLIQGEYMIPCEKVSSLPEVTLKLEGRSYKLSSEDYTLKVSQAGRTICLSGFMGMDIPPPGGPLWILGDVFIGRYYAVFDREENRVGLAEAARL</sequence>
<gene>
    <name evidence="17" type="primary">LOC101400031</name>
</gene>
<dbReference type="Pfam" id="PF00026">
    <property type="entry name" value="Asp"/>
    <property type="match status" value="1"/>
</dbReference>
<evidence type="ECO:0000256" key="10">
    <source>
        <dbReference type="ARBA" id="ARBA00023157"/>
    </source>
</evidence>
<evidence type="ECO:0000256" key="14">
    <source>
        <dbReference type="SAM" id="SignalP"/>
    </source>
</evidence>
<keyword evidence="7 13" id="KW-0064">Aspartyl protease</keyword>
<keyword evidence="6 13" id="KW-0645">Protease</keyword>
<evidence type="ECO:0000256" key="5">
    <source>
        <dbReference type="ARBA" id="ARBA00015582"/>
    </source>
</evidence>
<organism evidence="16 17">
    <name type="scientific">Ceratotherium simum simum</name>
    <name type="common">Southern white rhinoceros</name>
    <dbReference type="NCBI Taxonomy" id="73337"/>
    <lineage>
        <taxon>Eukaryota</taxon>
        <taxon>Metazoa</taxon>
        <taxon>Chordata</taxon>
        <taxon>Craniata</taxon>
        <taxon>Vertebrata</taxon>
        <taxon>Euteleostomi</taxon>
        <taxon>Mammalia</taxon>
        <taxon>Eutheria</taxon>
        <taxon>Laurasiatheria</taxon>
        <taxon>Perissodactyla</taxon>
        <taxon>Rhinocerotidae</taxon>
        <taxon>Ceratotherium</taxon>
    </lineage>
</organism>
<keyword evidence="9" id="KW-0865">Zymogen</keyword>
<keyword evidence="16" id="KW-1185">Reference proteome</keyword>
<evidence type="ECO:0000256" key="9">
    <source>
        <dbReference type="ARBA" id="ARBA00023145"/>
    </source>
</evidence>
<protein>
    <recommendedName>
        <fullName evidence="5">Cathepsin D</fullName>
        <ecNumber evidence="4">3.4.23.5</ecNumber>
    </recommendedName>
</protein>
<feature type="signal peptide" evidence="14">
    <location>
        <begin position="1"/>
        <end position="20"/>
    </location>
</feature>
<dbReference type="InterPro" id="IPR001969">
    <property type="entry name" value="Aspartic_peptidase_AS"/>
</dbReference>
<dbReference type="InterPro" id="IPR021109">
    <property type="entry name" value="Peptidase_aspartic_dom_sf"/>
</dbReference>
<dbReference type="Gene3D" id="2.40.70.10">
    <property type="entry name" value="Acid Proteases"/>
    <property type="match status" value="2"/>
</dbReference>
<evidence type="ECO:0000256" key="13">
    <source>
        <dbReference type="RuleBase" id="RU000454"/>
    </source>
</evidence>
<evidence type="ECO:0000256" key="1">
    <source>
        <dbReference type="ARBA" id="ARBA00000585"/>
    </source>
</evidence>
<dbReference type="SUPFAM" id="SSF50630">
    <property type="entry name" value="Acid proteases"/>
    <property type="match status" value="1"/>
</dbReference>
<keyword evidence="11" id="KW-0325">Glycoprotein</keyword>
<dbReference type="InterPro" id="IPR012848">
    <property type="entry name" value="Aspartic_peptidase_N"/>
</dbReference>
<keyword evidence="14" id="KW-0732">Signal</keyword>
<dbReference type="PRINTS" id="PR00792">
    <property type="entry name" value="PEPSIN"/>
</dbReference>
<dbReference type="PROSITE" id="PS51767">
    <property type="entry name" value="PEPTIDASE_A1"/>
    <property type="match status" value="1"/>
</dbReference>
<evidence type="ECO:0000256" key="6">
    <source>
        <dbReference type="ARBA" id="ARBA00022670"/>
    </source>
</evidence>
<dbReference type="EC" id="3.4.23.5" evidence="4"/>
<evidence type="ECO:0000256" key="3">
    <source>
        <dbReference type="ARBA" id="ARBA00007447"/>
    </source>
</evidence>
<evidence type="ECO:0000313" key="16">
    <source>
        <dbReference type="Proteomes" id="UP000694910"/>
    </source>
</evidence>
<accession>A0ABM0I619</accession>
<dbReference type="InterPro" id="IPR001461">
    <property type="entry name" value="Aspartic_peptidase_A1"/>
</dbReference>
<evidence type="ECO:0000256" key="4">
    <source>
        <dbReference type="ARBA" id="ARBA00011930"/>
    </source>
</evidence>
<dbReference type="InterPro" id="IPR033144">
    <property type="entry name" value="Cathepsin_D"/>
</dbReference>
<evidence type="ECO:0000313" key="17">
    <source>
        <dbReference type="RefSeq" id="XP_004441130.1"/>
    </source>
</evidence>
<comment type="similarity">
    <text evidence="3 13">Belongs to the peptidase A1 family.</text>
</comment>
<feature type="chain" id="PRO_5046963611" description="Cathepsin D" evidence="14">
    <location>
        <begin position="21"/>
        <end position="410"/>
    </location>
</feature>
<evidence type="ECO:0000256" key="8">
    <source>
        <dbReference type="ARBA" id="ARBA00022801"/>
    </source>
</evidence>
<keyword evidence="8 13" id="KW-0378">Hydrolase</keyword>
<dbReference type="PANTHER" id="PTHR47966">
    <property type="entry name" value="BETA-SITE APP-CLEAVING ENZYME, ISOFORM A-RELATED"/>
    <property type="match status" value="1"/>
</dbReference>
<dbReference type="Gene3D" id="6.10.140.60">
    <property type="match status" value="1"/>
</dbReference>
<evidence type="ECO:0000256" key="2">
    <source>
        <dbReference type="ARBA" id="ARBA00004371"/>
    </source>
</evidence>
<keyword evidence="12" id="KW-0458">Lysosome</keyword>
<dbReference type="GeneID" id="101400031"/>
<keyword evidence="10" id="KW-1015">Disulfide bond</keyword>
<dbReference type="PROSITE" id="PS00141">
    <property type="entry name" value="ASP_PROTEASE"/>
    <property type="match status" value="2"/>
</dbReference>